<evidence type="ECO:0000313" key="2">
    <source>
        <dbReference type="Proteomes" id="UP000193498"/>
    </source>
</evidence>
<proteinExistence type="predicted"/>
<accession>A0A1Y1XY72</accession>
<sequence length="144" mass="16115">MCPGAPQENVGDVGCRPNGQIYWTGIPGTGIFRTSRRRAHQVPHKGVLICYEGAVRICSHTVKERRHPKTMTWSNAGRCGSWVRIGVRFTIKISSPKIRMVAPQYMRSEMRTSGSQGAWLSVTTRHTLKLENQRPGNTHASRST</sequence>
<evidence type="ECO:0000313" key="1">
    <source>
        <dbReference type="EMBL" id="ORX90689.1"/>
    </source>
</evidence>
<reference evidence="1 2" key="1">
    <citation type="submission" date="2016-07" db="EMBL/GenBank/DDBJ databases">
        <title>Pervasive Adenine N6-methylation of Active Genes in Fungi.</title>
        <authorList>
            <consortium name="DOE Joint Genome Institute"/>
            <person name="Mondo S.J."/>
            <person name="Dannebaum R.O."/>
            <person name="Kuo R.C."/>
            <person name="Labutti K."/>
            <person name="Haridas S."/>
            <person name="Kuo A."/>
            <person name="Salamov A."/>
            <person name="Ahrendt S.R."/>
            <person name="Lipzen A."/>
            <person name="Sullivan W."/>
            <person name="Andreopoulos W.B."/>
            <person name="Clum A."/>
            <person name="Lindquist E."/>
            <person name="Daum C."/>
            <person name="Ramamoorthy G.K."/>
            <person name="Gryganskyi A."/>
            <person name="Culley D."/>
            <person name="Magnuson J.K."/>
            <person name="James T.Y."/>
            <person name="O'Malley M.A."/>
            <person name="Stajich J.E."/>
            <person name="Spatafora J.W."/>
            <person name="Visel A."/>
            <person name="Grigoriev I.V."/>
        </authorList>
    </citation>
    <scope>NUCLEOTIDE SEQUENCE [LARGE SCALE GENOMIC DNA]</scope>
    <source>
        <strain evidence="1 2">CBS 931.73</strain>
    </source>
</reference>
<dbReference type="EMBL" id="MCFE01000367">
    <property type="protein sequence ID" value="ORX90689.1"/>
    <property type="molecule type" value="Genomic_DNA"/>
</dbReference>
<keyword evidence="2" id="KW-1185">Reference proteome</keyword>
<organism evidence="1 2">
    <name type="scientific">Basidiobolus meristosporus CBS 931.73</name>
    <dbReference type="NCBI Taxonomy" id="1314790"/>
    <lineage>
        <taxon>Eukaryota</taxon>
        <taxon>Fungi</taxon>
        <taxon>Fungi incertae sedis</taxon>
        <taxon>Zoopagomycota</taxon>
        <taxon>Entomophthoromycotina</taxon>
        <taxon>Basidiobolomycetes</taxon>
        <taxon>Basidiobolales</taxon>
        <taxon>Basidiobolaceae</taxon>
        <taxon>Basidiobolus</taxon>
    </lineage>
</organism>
<protein>
    <submittedName>
        <fullName evidence="1">Uncharacterized protein</fullName>
    </submittedName>
</protein>
<dbReference type="InParanoid" id="A0A1Y1XY72"/>
<dbReference type="Proteomes" id="UP000193498">
    <property type="component" value="Unassembled WGS sequence"/>
</dbReference>
<comment type="caution">
    <text evidence="1">The sequence shown here is derived from an EMBL/GenBank/DDBJ whole genome shotgun (WGS) entry which is preliminary data.</text>
</comment>
<gene>
    <name evidence="1" type="ORF">K493DRAFT_57125</name>
</gene>
<dbReference type="AlphaFoldDB" id="A0A1Y1XY72"/>
<name>A0A1Y1XY72_9FUNG</name>